<comment type="caution">
    <text evidence="1">The sequence shown here is derived from an EMBL/GenBank/DDBJ whole genome shotgun (WGS) entry which is preliminary data.</text>
</comment>
<name>A0ABS5V9M3_9MOLU</name>
<gene>
    <name evidence="1" type="ORF">KEC49_02700</name>
</gene>
<reference evidence="2" key="1">
    <citation type="journal article" date="2022" name="Forests">
        <title>Identification of Endophytic Microbiota of Phytoplasma-Infected Russian Olive Trees Elaeagnus angustifolia L. in the Northwest of Iran.</title>
        <authorList>
            <person name="Azizpour N."/>
            <person name="Nematollahi S."/>
            <person name="Khakvar R."/>
            <person name="Jamshidi M."/>
            <person name="Norouzi-Beirami M.H."/>
        </authorList>
    </citation>
    <scope>NUCLEOTIDE SEQUENCE [LARGE SCALE GENOMIC DNA]</scope>
    <source>
        <strain evidence="2">TBZ1</strain>
    </source>
</reference>
<dbReference type="EMBL" id="JAHFWK010000518">
    <property type="protein sequence ID" value="MBT1577030.1"/>
    <property type="molecule type" value="Genomic_DNA"/>
</dbReference>
<feature type="non-terminal residue" evidence="1">
    <location>
        <position position="1"/>
    </location>
</feature>
<feature type="non-terminal residue" evidence="1">
    <location>
        <position position="80"/>
    </location>
</feature>
<evidence type="ECO:0000313" key="1">
    <source>
        <dbReference type="EMBL" id="MBT1577030.1"/>
    </source>
</evidence>
<keyword evidence="2" id="KW-1185">Reference proteome</keyword>
<sequence>DDTIWEYDKNNGLLLKKTDRYNNVEEYDSHGKLIKKTLSDGVWMEYNPVIEKLIKRKNIDGSIEEFDHNEEKFKEIDKNG</sequence>
<evidence type="ECO:0000313" key="2">
    <source>
        <dbReference type="Proteomes" id="UP000707147"/>
    </source>
</evidence>
<dbReference type="Proteomes" id="UP000707147">
    <property type="component" value="Unassembled WGS sequence"/>
</dbReference>
<organism evidence="1 2">
    <name type="scientific">'Elaeagnus angustifolia' witches'-broom phytoplasma</name>
    <dbReference type="NCBI Taxonomy" id="1538355"/>
    <lineage>
        <taxon>Bacteria</taxon>
        <taxon>Bacillati</taxon>
        <taxon>Mycoplasmatota</taxon>
        <taxon>Mollicutes</taxon>
        <taxon>Acholeplasmatales</taxon>
        <taxon>Acholeplasmataceae</taxon>
        <taxon>Candidatus Phytoplasma</taxon>
        <taxon>16SrI (Aster yellows group)</taxon>
    </lineage>
</organism>
<protein>
    <submittedName>
        <fullName evidence="1">DUF2963 domain-containing protein</fullName>
    </submittedName>
</protein>
<accession>A0ABS5V9M3</accession>
<proteinExistence type="predicted"/>